<organism evidence="3 4">
    <name type="scientific">Saponaria officinalis</name>
    <name type="common">Common soapwort</name>
    <name type="synonym">Lychnis saponaria</name>
    <dbReference type="NCBI Taxonomy" id="3572"/>
    <lineage>
        <taxon>Eukaryota</taxon>
        <taxon>Viridiplantae</taxon>
        <taxon>Streptophyta</taxon>
        <taxon>Embryophyta</taxon>
        <taxon>Tracheophyta</taxon>
        <taxon>Spermatophyta</taxon>
        <taxon>Magnoliopsida</taxon>
        <taxon>eudicotyledons</taxon>
        <taxon>Gunneridae</taxon>
        <taxon>Pentapetalae</taxon>
        <taxon>Caryophyllales</taxon>
        <taxon>Caryophyllaceae</taxon>
        <taxon>Caryophylleae</taxon>
        <taxon>Saponaria</taxon>
    </lineage>
</organism>
<dbReference type="InterPro" id="IPR021911">
    <property type="entry name" value="ATAD3_N"/>
</dbReference>
<dbReference type="AlphaFoldDB" id="A0AAW1NDX8"/>
<accession>A0AAW1NDX8</accession>
<feature type="region of interest" description="Disordered" evidence="1">
    <location>
        <begin position="26"/>
        <end position="77"/>
    </location>
</feature>
<evidence type="ECO:0000313" key="3">
    <source>
        <dbReference type="EMBL" id="KAK9756739.1"/>
    </source>
</evidence>
<feature type="compositionally biased region" description="Polar residues" evidence="1">
    <location>
        <begin position="188"/>
        <end position="197"/>
    </location>
</feature>
<proteinExistence type="predicted"/>
<sequence>MSLHRHEHPFHASTLFHYRHHHDTTNTYTMPSPTPHKPVASPYSTTSLTSPSGSTPPATTPSTEHLSTTNVPSPRRLGLTEVEVDKIKMSLHHLQSDMERQRAMAEEQRQLYQQQAQIKAQVMRQEDEMARKRMQVLHASEPPSVDKTQESSPSIRKSHPPPAFGSSPNLEALALDGDTPHDDEENNDANASSRLLR</sequence>
<evidence type="ECO:0000313" key="4">
    <source>
        <dbReference type="Proteomes" id="UP001443914"/>
    </source>
</evidence>
<gene>
    <name evidence="3" type="ORF">RND81_01G117800</name>
</gene>
<name>A0AAW1NDX8_SAPOF</name>
<dbReference type="Pfam" id="PF12037">
    <property type="entry name" value="ATAD3_N"/>
    <property type="match status" value="1"/>
</dbReference>
<reference evidence="3" key="1">
    <citation type="submission" date="2024-03" db="EMBL/GenBank/DDBJ databases">
        <title>WGS assembly of Saponaria officinalis var. Norfolk2.</title>
        <authorList>
            <person name="Jenkins J."/>
            <person name="Shu S."/>
            <person name="Grimwood J."/>
            <person name="Barry K."/>
            <person name="Goodstein D."/>
            <person name="Schmutz J."/>
            <person name="Leebens-Mack J."/>
            <person name="Osbourn A."/>
        </authorList>
    </citation>
    <scope>NUCLEOTIDE SEQUENCE [LARGE SCALE GENOMIC DNA]</scope>
    <source>
        <strain evidence="3">JIC</strain>
    </source>
</reference>
<protein>
    <recommendedName>
        <fullName evidence="2">ATPase family AAA domain-containing protein</fullName>
    </recommendedName>
</protein>
<feature type="domain" description="ATPase family AAA" evidence="2">
    <location>
        <begin position="81"/>
        <end position="138"/>
    </location>
</feature>
<feature type="compositionally biased region" description="Low complexity" evidence="1">
    <location>
        <begin position="41"/>
        <end position="63"/>
    </location>
</feature>
<dbReference type="EMBL" id="JBDFQZ010000001">
    <property type="protein sequence ID" value="KAK9756739.1"/>
    <property type="molecule type" value="Genomic_DNA"/>
</dbReference>
<evidence type="ECO:0000256" key="1">
    <source>
        <dbReference type="SAM" id="MobiDB-lite"/>
    </source>
</evidence>
<evidence type="ECO:0000259" key="2">
    <source>
        <dbReference type="Pfam" id="PF12037"/>
    </source>
</evidence>
<comment type="caution">
    <text evidence="3">The sequence shown here is derived from an EMBL/GenBank/DDBJ whole genome shotgun (WGS) entry which is preliminary data.</text>
</comment>
<keyword evidence="4" id="KW-1185">Reference proteome</keyword>
<feature type="region of interest" description="Disordered" evidence="1">
    <location>
        <begin position="137"/>
        <end position="197"/>
    </location>
</feature>
<dbReference type="Proteomes" id="UP001443914">
    <property type="component" value="Unassembled WGS sequence"/>
</dbReference>